<accession>A0A8S2YTJ6</accession>
<gene>
    <name evidence="1" type="ORF">SMN809_LOCUS38080</name>
</gene>
<dbReference type="Proteomes" id="UP000676336">
    <property type="component" value="Unassembled WGS sequence"/>
</dbReference>
<organism evidence="1 2">
    <name type="scientific">Rotaria magnacalcarata</name>
    <dbReference type="NCBI Taxonomy" id="392030"/>
    <lineage>
        <taxon>Eukaryota</taxon>
        <taxon>Metazoa</taxon>
        <taxon>Spiralia</taxon>
        <taxon>Gnathifera</taxon>
        <taxon>Rotifera</taxon>
        <taxon>Eurotatoria</taxon>
        <taxon>Bdelloidea</taxon>
        <taxon>Philodinida</taxon>
        <taxon>Philodinidae</taxon>
        <taxon>Rotaria</taxon>
    </lineage>
</organism>
<feature type="non-terminal residue" evidence="1">
    <location>
        <position position="33"/>
    </location>
</feature>
<evidence type="ECO:0000313" key="1">
    <source>
        <dbReference type="EMBL" id="CAF4576272.1"/>
    </source>
</evidence>
<comment type="caution">
    <text evidence="1">The sequence shown here is derived from an EMBL/GenBank/DDBJ whole genome shotgun (WGS) entry which is preliminary data.</text>
</comment>
<name>A0A8S2YTJ6_9BILA</name>
<proteinExistence type="predicted"/>
<protein>
    <submittedName>
        <fullName evidence="1">Uncharacterized protein</fullName>
    </submittedName>
</protein>
<evidence type="ECO:0000313" key="2">
    <source>
        <dbReference type="Proteomes" id="UP000676336"/>
    </source>
</evidence>
<dbReference type="EMBL" id="CAJOBI010098442">
    <property type="protein sequence ID" value="CAF4576272.1"/>
    <property type="molecule type" value="Genomic_DNA"/>
</dbReference>
<dbReference type="AlphaFoldDB" id="A0A8S2YTJ6"/>
<sequence>MISPNHDYYIDKIPVMLRDSFKLLISTIKHMRN</sequence>
<reference evidence="1" key="1">
    <citation type="submission" date="2021-02" db="EMBL/GenBank/DDBJ databases">
        <authorList>
            <person name="Nowell W R."/>
        </authorList>
    </citation>
    <scope>NUCLEOTIDE SEQUENCE</scope>
</reference>